<organism evidence="5 6">
    <name type="scientific">Isoptericola chiayiensis</name>
    <dbReference type="NCBI Taxonomy" id="579446"/>
    <lineage>
        <taxon>Bacteria</taxon>
        <taxon>Bacillati</taxon>
        <taxon>Actinomycetota</taxon>
        <taxon>Actinomycetes</taxon>
        <taxon>Micrococcales</taxon>
        <taxon>Promicromonosporaceae</taxon>
        <taxon>Isoptericola</taxon>
    </lineage>
</organism>
<dbReference type="Proteomes" id="UP001500956">
    <property type="component" value="Unassembled WGS sequence"/>
</dbReference>
<keyword evidence="3" id="KW-0479">Metal-binding</keyword>
<evidence type="ECO:0000313" key="5">
    <source>
        <dbReference type="EMBL" id="GAA4719098.1"/>
    </source>
</evidence>
<dbReference type="Pfam" id="PF02358">
    <property type="entry name" value="Trehalose_PPase"/>
    <property type="match status" value="1"/>
</dbReference>
<name>A0ABP8Y1J7_9MICO</name>
<comment type="function">
    <text evidence="2 3">Removes the phosphate from trehalose 6-phosphate to produce free trehalose.</text>
</comment>
<feature type="compositionally biased region" description="Gly residues" evidence="4">
    <location>
        <begin position="71"/>
        <end position="84"/>
    </location>
</feature>
<gene>
    <name evidence="5" type="primary">otsB</name>
    <name evidence="5" type="ORF">GCM10023216_04580</name>
</gene>
<keyword evidence="3" id="KW-0460">Magnesium</keyword>
<accession>A0ABP8Y1J7</accession>
<evidence type="ECO:0000256" key="1">
    <source>
        <dbReference type="ARBA" id="ARBA00022801"/>
    </source>
</evidence>
<dbReference type="PANTHER" id="PTHR43768">
    <property type="entry name" value="TREHALOSE 6-PHOSPHATE PHOSPHATASE"/>
    <property type="match status" value="1"/>
</dbReference>
<dbReference type="PANTHER" id="PTHR43768:SF3">
    <property type="entry name" value="TREHALOSE 6-PHOSPHATE PHOSPHATASE"/>
    <property type="match status" value="1"/>
</dbReference>
<feature type="region of interest" description="Disordered" evidence="4">
    <location>
        <begin position="61"/>
        <end position="88"/>
    </location>
</feature>
<dbReference type="SUPFAM" id="SSF56784">
    <property type="entry name" value="HAD-like"/>
    <property type="match status" value="1"/>
</dbReference>
<dbReference type="EMBL" id="BAABID010000004">
    <property type="protein sequence ID" value="GAA4719098.1"/>
    <property type="molecule type" value="Genomic_DNA"/>
</dbReference>
<dbReference type="InterPro" id="IPR036412">
    <property type="entry name" value="HAD-like_sf"/>
</dbReference>
<dbReference type="EC" id="3.1.3.12" evidence="3"/>
<comment type="cofactor">
    <cofactor evidence="3">
        <name>Mg(2+)</name>
        <dbReference type="ChEBI" id="CHEBI:18420"/>
    </cofactor>
</comment>
<dbReference type="Gene3D" id="3.30.70.1020">
    <property type="entry name" value="Trehalose-6-phosphate phosphatase related protein, domain 2"/>
    <property type="match status" value="1"/>
</dbReference>
<dbReference type="NCBIfam" id="TIGR00685">
    <property type="entry name" value="T6PP"/>
    <property type="match status" value="1"/>
</dbReference>
<evidence type="ECO:0000313" key="6">
    <source>
        <dbReference type="Proteomes" id="UP001500956"/>
    </source>
</evidence>
<keyword evidence="1 3" id="KW-0378">Hydrolase</keyword>
<dbReference type="RefSeq" id="WP_172148822.1">
    <property type="nucleotide sequence ID" value="NZ_BAABID010000004.1"/>
</dbReference>
<evidence type="ECO:0000256" key="4">
    <source>
        <dbReference type="SAM" id="MobiDB-lite"/>
    </source>
</evidence>
<dbReference type="InterPro" id="IPR044651">
    <property type="entry name" value="OTSB-like"/>
</dbReference>
<dbReference type="InterPro" id="IPR003337">
    <property type="entry name" value="Trehalose_PPase"/>
</dbReference>
<comment type="caution">
    <text evidence="5">The sequence shown here is derived from an EMBL/GenBank/DDBJ whole genome shotgun (WGS) entry which is preliminary data.</text>
</comment>
<comment type="catalytic activity">
    <reaction evidence="3">
        <text>alpha,alpha-trehalose 6-phosphate + H2O = alpha,alpha-trehalose + phosphate</text>
        <dbReference type="Rhea" id="RHEA:23420"/>
        <dbReference type="ChEBI" id="CHEBI:15377"/>
        <dbReference type="ChEBI" id="CHEBI:16551"/>
        <dbReference type="ChEBI" id="CHEBI:43474"/>
        <dbReference type="ChEBI" id="CHEBI:58429"/>
        <dbReference type="EC" id="3.1.3.12"/>
    </reaction>
</comment>
<comment type="pathway">
    <text evidence="3">Glycan biosynthesis; trehalose biosynthesis.</text>
</comment>
<sequence length="295" mass="29901">MSDGLDPALSEALTRFTADDGAALLVALDFDGTLAPLVDDPTAARMTDRVRAAVDRLGALDRSDGEASDGGASGSGASDGGPGPGARTRLAFVSGRDLEDLAARAEPPAGSYLVGSHGAQTGHVTSEGLESVPLELSAEQAETLSELRTALDAAVAGREGAWVQHKPSAAVLHTRLAGPDDTTAAVEGADAAAERLGLEAMHGKDVVEIAVLHTTKGEALDRLRAVVGQDAGASAVRVLYAGDDTTDEKAFAVLGADDLTLKVGDGETLAEHRVHGADDVADVLERLLDGISAGS</sequence>
<reference evidence="6" key="1">
    <citation type="journal article" date="2019" name="Int. J. Syst. Evol. Microbiol.">
        <title>The Global Catalogue of Microorganisms (GCM) 10K type strain sequencing project: providing services to taxonomists for standard genome sequencing and annotation.</title>
        <authorList>
            <consortium name="The Broad Institute Genomics Platform"/>
            <consortium name="The Broad Institute Genome Sequencing Center for Infectious Disease"/>
            <person name="Wu L."/>
            <person name="Ma J."/>
        </authorList>
    </citation>
    <scope>NUCLEOTIDE SEQUENCE [LARGE SCALE GENOMIC DNA]</scope>
    <source>
        <strain evidence="6">JCM 18063</strain>
    </source>
</reference>
<evidence type="ECO:0000256" key="2">
    <source>
        <dbReference type="ARBA" id="ARBA00024179"/>
    </source>
</evidence>
<dbReference type="InterPro" id="IPR023214">
    <property type="entry name" value="HAD_sf"/>
</dbReference>
<keyword evidence="6" id="KW-1185">Reference proteome</keyword>
<evidence type="ECO:0000256" key="3">
    <source>
        <dbReference type="RuleBase" id="RU361117"/>
    </source>
</evidence>
<dbReference type="Gene3D" id="3.40.50.1000">
    <property type="entry name" value="HAD superfamily/HAD-like"/>
    <property type="match status" value="2"/>
</dbReference>
<proteinExistence type="inferred from homology"/>
<protein>
    <recommendedName>
        <fullName evidence="3">Trehalose 6-phosphate phosphatase</fullName>
        <ecNumber evidence="3">3.1.3.12</ecNumber>
    </recommendedName>
</protein>
<comment type="similarity">
    <text evidence="3">Belongs to the trehalose phosphatase family.</text>
</comment>